<evidence type="ECO:0000313" key="6">
    <source>
        <dbReference type="EMBL" id="KAK8898180.1"/>
    </source>
</evidence>
<accession>A0ABR2L495</accession>
<evidence type="ECO:0000256" key="4">
    <source>
        <dbReference type="RuleBase" id="RU000304"/>
    </source>
</evidence>
<dbReference type="Gene3D" id="1.10.510.10">
    <property type="entry name" value="Transferase(Phosphotransferase) domain 1"/>
    <property type="match status" value="1"/>
</dbReference>
<evidence type="ECO:0000256" key="3">
    <source>
        <dbReference type="PROSITE-ProRule" id="PRU10141"/>
    </source>
</evidence>
<feature type="domain" description="Protein kinase" evidence="5">
    <location>
        <begin position="11"/>
        <end position="252"/>
    </location>
</feature>
<comment type="caution">
    <text evidence="6">The sequence shown here is derived from an EMBL/GenBank/DDBJ whole genome shotgun (WGS) entry which is preliminary data.</text>
</comment>
<comment type="similarity">
    <text evidence="4">Belongs to the protein kinase superfamily.</text>
</comment>
<keyword evidence="4" id="KW-0808">Transferase</keyword>
<dbReference type="PANTHER" id="PTHR24346:SF30">
    <property type="entry name" value="MATERNAL EMBRYONIC LEUCINE ZIPPER KINASE"/>
    <property type="match status" value="1"/>
</dbReference>
<dbReference type="InterPro" id="IPR011009">
    <property type="entry name" value="Kinase-like_dom_sf"/>
</dbReference>
<dbReference type="InterPro" id="IPR000719">
    <property type="entry name" value="Prot_kinase_dom"/>
</dbReference>
<gene>
    <name evidence="6" type="ORF">M9Y10_000452</name>
</gene>
<keyword evidence="1 3" id="KW-0547">Nucleotide-binding</keyword>
<sequence>MEIGHPVLGNYEIVKKIGQGSFASVYLAVHSILHYPVAIKIFQRDNQEEEIRKSIIHPFICQDFDLIKASNGKSCIIMEYVDGETLLDYINHNPLLSEEDIKNIFAQLVVAIDYLHKNHIIHRDLKCENIMIDKNQNIRLIDLDFSCHDTDSHSTICGSPGYLAPEIITQNFYGNSIDIWSLGIVIYAITYGVLPFNSTNIKEVIRLITTVEPYFPIDKRIGFNLINIIKKMLIKNPNRRITIEEIKKDPFFTFDSNYNEYTFNEEEVNCLVLDPYSKNIQEKSIFQQMHLTSKETLEAISEIKNRQTTYNSMTYTILYKKFGSDIKMHCFIKKNISDGVLPLIIDDPHLKNKLVTSSSQFQFNEIIIKKKGETKFNFNLLKKQDQAKAHERSDNKVKFRRFNTLANTFPIVKVVDLQNPTLSSRLRNQIKVDNKPSKDISHSTFEMHKI</sequence>
<proteinExistence type="inferred from homology"/>
<dbReference type="EMBL" id="JAPFFF010000001">
    <property type="protein sequence ID" value="KAK8898180.1"/>
    <property type="molecule type" value="Genomic_DNA"/>
</dbReference>
<dbReference type="Pfam" id="PF00069">
    <property type="entry name" value="Pkinase"/>
    <property type="match status" value="1"/>
</dbReference>
<dbReference type="PROSITE" id="PS00107">
    <property type="entry name" value="PROTEIN_KINASE_ATP"/>
    <property type="match status" value="1"/>
</dbReference>
<dbReference type="InterPro" id="IPR017441">
    <property type="entry name" value="Protein_kinase_ATP_BS"/>
</dbReference>
<dbReference type="PROSITE" id="PS50011">
    <property type="entry name" value="PROTEIN_KINASE_DOM"/>
    <property type="match status" value="1"/>
</dbReference>
<feature type="binding site" evidence="3">
    <location>
        <position position="40"/>
    </location>
    <ligand>
        <name>ATP</name>
        <dbReference type="ChEBI" id="CHEBI:30616"/>
    </ligand>
</feature>
<protein>
    <recommendedName>
        <fullName evidence="5">Protein kinase domain-containing protein</fullName>
    </recommendedName>
</protein>
<evidence type="ECO:0000256" key="1">
    <source>
        <dbReference type="ARBA" id="ARBA00022741"/>
    </source>
</evidence>
<keyword evidence="2 3" id="KW-0067">ATP-binding</keyword>
<reference evidence="6 7" key="1">
    <citation type="submission" date="2024-04" db="EMBL/GenBank/DDBJ databases">
        <title>Tritrichomonas musculus Genome.</title>
        <authorList>
            <person name="Alves-Ferreira E."/>
            <person name="Grigg M."/>
            <person name="Lorenzi H."/>
            <person name="Galac M."/>
        </authorList>
    </citation>
    <scope>NUCLEOTIDE SEQUENCE [LARGE SCALE GENOMIC DNA]</scope>
    <source>
        <strain evidence="6 7">EAF2021</strain>
    </source>
</reference>
<evidence type="ECO:0000313" key="7">
    <source>
        <dbReference type="Proteomes" id="UP001470230"/>
    </source>
</evidence>
<keyword evidence="7" id="KW-1185">Reference proteome</keyword>
<keyword evidence="4" id="KW-0723">Serine/threonine-protein kinase</keyword>
<dbReference type="PANTHER" id="PTHR24346">
    <property type="entry name" value="MAP/MICROTUBULE AFFINITY-REGULATING KINASE"/>
    <property type="match status" value="1"/>
</dbReference>
<keyword evidence="4" id="KW-0418">Kinase</keyword>
<dbReference type="SMART" id="SM00220">
    <property type="entry name" value="S_TKc"/>
    <property type="match status" value="1"/>
</dbReference>
<dbReference type="PROSITE" id="PS00108">
    <property type="entry name" value="PROTEIN_KINASE_ST"/>
    <property type="match status" value="1"/>
</dbReference>
<name>A0ABR2L495_9EUKA</name>
<evidence type="ECO:0000256" key="2">
    <source>
        <dbReference type="ARBA" id="ARBA00022840"/>
    </source>
</evidence>
<organism evidence="6 7">
    <name type="scientific">Tritrichomonas musculus</name>
    <dbReference type="NCBI Taxonomy" id="1915356"/>
    <lineage>
        <taxon>Eukaryota</taxon>
        <taxon>Metamonada</taxon>
        <taxon>Parabasalia</taxon>
        <taxon>Tritrichomonadida</taxon>
        <taxon>Tritrichomonadidae</taxon>
        <taxon>Tritrichomonas</taxon>
    </lineage>
</organism>
<evidence type="ECO:0000259" key="5">
    <source>
        <dbReference type="PROSITE" id="PS50011"/>
    </source>
</evidence>
<dbReference type="Proteomes" id="UP001470230">
    <property type="component" value="Unassembled WGS sequence"/>
</dbReference>
<dbReference type="InterPro" id="IPR008271">
    <property type="entry name" value="Ser/Thr_kinase_AS"/>
</dbReference>
<dbReference type="SUPFAM" id="SSF56112">
    <property type="entry name" value="Protein kinase-like (PK-like)"/>
    <property type="match status" value="1"/>
</dbReference>